<evidence type="ECO:0000256" key="1">
    <source>
        <dbReference type="SAM" id="MobiDB-lite"/>
    </source>
</evidence>
<dbReference type="EMBL" id="JARJCW010000172">
    <property type="protein sequence ID" value="KAJ7189594.1"/>
    <property type="molecule type" value="Genomic_DNA"/>
</dbReference>
<feature type="compositionally biased region" description="Basic and acidic residues" evidence="1">
    <location>
        <begin position="148"/>
        <end position="166"/>
    </location>
</feature>
<dbReference type="Proteomes" id="UP001219525">
    <property type="component" value="Unassembled WGS sequence"/>
</dbReference>
<accession>A0AAD6USM0</accession>
<feature type="compositionally biased region" description="Basic and acidic residues" evidence="1">
    <location>
        <begin position="126"/>
        <end position="138"/>
    </location>
</feature>
<feature type="compositionally biased region" description="Basic and acidic residues" evidence="1">
    <location>
        <begin position="197"/>
        <end position="208"/>
    </location>
</feature>
<comment type="caution">
    <text evidence="2">The sequence shown here is derived from an EMBL/GenBank/DDBJ whole genome shotgun (WGS) entry which is preliminary data.</text>
</comment>
<feature type="compositionally biased region" description="Gly residues" evidence="1">
    <location>
        <begin position="214"/>
        <end position="224"/>
    </location>
</feature>
<evidence type="ECO:0000313" key="3">
    <source>
        <dbReference type="Proteomes" id="UP001219525"/>
    </source>
</evidence>
<dbReference type="AlphaFoldDB" id="A0AAD6USM0"/>
<reference evidence="2" key="1">
    <citation type="submission" date="2023-03" db="EMBL/GenBank/DDBJ databases">
        <title>Massive genome expansion in bonnet fungi (Mycena s.s.) driven by repeated elements and novel gene families across ecological guilds.</title>
        <authorList>
            <consortium name="Lawrence Berkeley National Laboratory"/>
            <person name="Harder C.B."/>
            <person name="Miyauchi S."/>
            <person name="Viragh M."/>
            <person name="Kuo A."/>
            <person name="Thoen E."/>
            <person name="Andreopoulos B."/>
            <person name="Lu D."/>
            <person name="Skrede I."/>
            <person name="Drula E."/>
            <person name="Henrissat B."/>
            <person name="Morin E."/>
            <person name="Kohler A."/>
            <person name="Barry K."/>
            <person name="LaButti K."/>
            <person name="Morin E."/>
            <person name="Salamov A."/>
            <person name="Lipzen A."/>
            <person name="Mereny Z."/>
            <person name="Hegedus B."/>
            <person name="Baldrian P."/>
            <person name="Stursova M."/>
            <person name="Weitz H."/>
            <person name="Taylor A."/>
            <person name="Grigoriev I.V."/>
            <person name="Nagy L.G."/>
            <person name="Martin F."/>
            <person name="Kauserud H."/>
        </authorList>
    </citation>
    <scope>NUCLEOTIDE SEQUENCE</scope>
    <source>
        <strain evidence="2">9144</strain>
    </source>
</reference>
<keyword evidence="3" id="KW-1185">Reference proteome</keyword>
<name>A0AAD6USM0_9AGAR</name>
<protein>
    <submittedName>
        <fullName evidence="2">Uncharacterized protein</fullName>
    </submittedName>
</protein>
<sequence>MAAQGSGVGHQAVVVSKTRAGRCRAAAARGVENKPMHAQRSVCRRRKAAVQGVGCRALQGGGHRNEPVHAQRSVRRRCGGVRERRKAAMQGGGAGHRCGALQGGGHPRTLNGACAGGARQCRGGQRRRDSKTSPRGERGALQGGGFETRPKGAAERRRHGGVENEPTHAQQSVRGQRKASVQGGGAGHRRGALQGGGHRERARARSTERAQAVQGGGVGQGSGGRTAAVSGTGPRGALQGGGGTGASKTSPRTLNGACASGTRHQCGAAVQGVGAGRRASRTSPRTLNEACAVQGGGLEHGSVRGRRYKYGRRKFYEKLALKYGNIDNDAPKESQLVRVAGEGLARRRLHLLPAAHAACIPQDTIMHGVLAGPDALRVKCAATHAAEEDGTVMRMLQTQAWTRL</sequence>
<evidence type="ECO:0000313" key="2">
    <source>
        <dbReference type="EMBL" id="KAJ7189594.1"/>
    </source>
</evidence>
<organism evidence="2 3">
    <name type="scientific">Mycena pura</name>
    <dbReference type="NCBI Taxonomy" id="153505"/>
    <lineage>
        <taxon>Eukaryota</taxon>
        <taxon>Fungi</taxon>
        <taxon>Dikarya</taxon>
        <taxon>Basidiomycota</taxon>
        <taxon>Agaricomycotina</taxon>
        <taxon>Agaricomycetes</taxon>
        <taxon>Agaricomycetidae</taxon>
        <taxon>Agaricales</taxon>
        <taxon>Marasmiineae</taxon>
        <taxon>Mycenaceae</taxon>
        <taxon>Mycena</taxon>
    </lineage>
</organism>
<gene>
    <name evidence="2" type="ORF">GGX14DRAFT_580568</name>
</gene>
<feature type="region of interest" description="Disordered" evidence="1">
    <location>
        <begin position="116"/>
        <end position="258"/>
    </location>
</feature>
<proteinExistence type="predicted"/>